<keyword evidence="2" id="KW-1185">Reference proteome</keyword>
<accession>A0ABS1WDW3</accession>
<gene>
    <name evidence="1" type="ORF">I5282_13130</name>
</gene>
<evidence type="ECO:0000313" key="2">
    <source>
        <dbReference type="Proteomes" id="UP000809910"/>
    </source>
</evidence>
<dbReference type="Proteomes" id="UP000809910">
    <property type="component" value="Unassembled WGS sequence"/>
</dbReference>
<sequence>MKLLIDIVKSQIQQLTSPALKDWLLKHFNEDSDTVTELFSRQIPVNLNEKHAQSISNIQFPAHYAIVPIVASYAPEEVRQQLREYLRAAPQLQNDVEGIDNSAFSSRICNELKDLSEAWPIITALQKQGPNELIQVLEQFSEPSLRALARLNHDPNVQALLDVFFSKNNKELEAIKRNALFQFLRQPDFSGWFTRYLDSYVNQAMDMMSFRLLLLLCSPGTNELDKLTELRACIDAHPFPLHLETLWVICSYYQSACNPDTSVASAFIMMIHDFLKKMDSKTQIEFLNGLNPAQYFLIVDYCLKNSIQGGLEERQLFMELLCLFCYESSVPDKQCLTLIQNRLMQPDDVLFTTPQITTLARPIPDEPVLKTDGCFVGSGIEQLLVSPDFVATSSSELLKQLIDRYTLLSLTLSQTEFNKYILASDERNSNTAEFKEHLKRINLRLLKQSEPHEDWLAKRFKTLKMGIEYRVNALLFQLEEHANQQKNQGKEHGEQALRVLYSYYSQMYPSLRFDLLIRAIATHYQKVHESGTILGNDPNHVLQGFNLYGSQVTIDPVDLARKRDIGLYNSAGQKIGFINEANEAITYVNEEPLPLIQSGAVQENEPLFDQAARVIGHLSESGQVRSAGQFQKEFSVRILGTTPELILDKSPAGLALLLQHVLFENSLNVFYGLEGVTAGSPRVQWFERRMSTTVQNLAKYINPATLESIVNHFSDDEVFGLLANIRHKTNAIQLFHSILKHDNKRAQLFSGLYEADVHQFLDRHHVVECLAEYMANYYDKSWFAEGLSRFAYYAKKNKLDNVLGDSLALLFKELGPNDIKTGTFDALLQQLIGTEACAVVVLKEFLNDRSLTAVQQVKNPEISRVTQYFNKKHLVAAIPVLNKTSFWEGRAQYKFVLHVLEKQHAVLFPKAEPHSSAKTSWQKSELDEMAKFTNRHLSKKRSLDSDSSIGHKILGDLIFRSASLGQTSLFYSKKKFNKTLARLSFSRVFLEKLVDKFWIPDGIKERIAGELPRIKEWFRDQLPLNKELKDHQILLDWRHLIYETWKEINTRKLPMICAYLLNYSGQKKSVLLLLEDYFASFQHNIEYLHPVSGLLQQFPQRDISFVVFDALEEVMIKNPQKLDFVVLRDMAQFYAKKIINHELKSPQAELSLLTYFGQNKHYELVRQGCELLAKTCTDKELKKRLLKGATEAEVEGSLHSNIGEFYFGFLKTIKRLWHYGLFAEQSTSKIVKLCDDPSPGITRRQAADEVNIPRTMQMNSEYLGFNVKRKQLIGLLDTVKRSPVIITVEIHRTNIKQTLFGCAQELRSRERKEVVASQKGMITI</sequence>
<name>A0ABS1WDW3_9GAMM</name>
<organism evidence="1 2">
    <name type="scientific">Legionella bononiensis</name>
    <dbReference type="NCBI Taxonomy" id="2793102"/>
    <lineage>
        <taxon>Bacteria</taxon>
        <taxon>Pseudomonadati</taxon>
        <taxon>Pseudomonadota</taxon>
        <taxon>Gammaproteobacteria</taxon>
        <taxon>Legionellales</taxon>
        <taxon>Legionellaceae</taxon>
        <taxon>Legionella</taxon>
    </lineage>
</organism>
<reference evidence="1 2" key="1">
    <citation type="submission" date="2020-12" db="EMBL/GenBank/DDBJ databases">
        <title>WGS of Legionella: environmental sample.</title>
        <authorList>
            <person name="Cristino S."/>
            <person name="Girolamini L."/>
            <person name="Salaris S."/>
            <person name="Pascale M.R."/>
            <person name="Mazzotta M."/>
            <person name="Orsini M."/>
            <person name="Grottola A."/>
        </authorList>
    </citation>
    <scope>NUCLEOTIDE SEQUENCE [LARGE SCALE GENOMIC DNA]</scope>
    <source>
        <strain evidence="1 2">30cs62</strain>
    </source>
</reference>
<proteinExistence type="predicted"/>
<protein>
    <recommendedName>
        <fullName evidence="3">Dot/Icm T4SS effector</fullName>
    </recommendedName>
</protein>
<comment type="caution">
    <text evidence="1">The sequence shown here is derived from an EMBL/GenBank/DDBJ whole genome shotgun (WGS) entry which is preliminary data.</text>
</comment>
<dbReference type="RefSeq" id="WP_203113039.1">
    <property type="nucleotide sequence ID" value="NZ_JADOBG010000022.1"/>
</dbReference>
<evidence type="ECO:0008006" key="3">
    <source>
        <dbReference type="Google" id="ProtNLM"/>
    </source>
</evidence>
<evidence type="ECO:0000313" key="1">
    <source>
        <dbReference type="EMBL" id="MBL7527509.1"/>
    </source>
</evidence>
<dbReference type="EMBL" id="JADWVN010000026">
    <property type="protein sequence ID" value="MBL7527509.1"/>
    <property type="molecule type" value="Genomic_DNA"/>
</dbReference>